<dbReference type="EMBL" id="JACJFM010000015">
    <property type="protein sequence ID" value="MBB1487469.1"/>
    <property type="molecule type" value="Genomic_DNA"/>
</dbReference>
<reference evidence="8 9" key="1">
    <citation type="submission" date="2020-08" db="EMBL/GenBank/DDBJ databases">
        <title>Oceanospirillum sp. nov. isolated from marine sediment.</title>
        <authorList>
            <person name="Ji X."/>
        </authorList>
    </citation>
    <scope>NUCLEOTIDE SEQUENCE [LARGE SCALE GENOMIC DNA]</scope>
    <source>
        <strain evidence="8 9">D5</strain>
    </source>
</reference>
<organism evidence="8 9">
    <name type="scientific">Oceanospirillum sediminis</name>
    <dbReference type="NCBI Taxonomy" id="2760088"/>
    <lineage>
        <taxon>Bacteria</taxon>
        <taxon>Pseudomonadati</taxon>
        <taxon>Pseudomonadota</taxon>
        <taxon>Gammaproteobacteria</taxon>
        <taxon>Oceanospirillales</taxon>
        <taxon>Oceanospirillaceae</taxon>
        <taxon>Oceanospirillum</taxon>
    </lineage>
</organism>
<dbReference type="PANTHER" id="PTHR30518:SF2">
    <property type="entry name" value="ENDOLYTIC MUREIN TRANSGLYCOSYLASE"/>
    <property type="match status" value="1"/>
</dbReference>
<name>A0A839ISL7_9GAMM</name>
<dbReference type="EC" id="4.2.2.29" evidence="7"/>
<dbReference type="GO" id="GO:0008932">
    <property type="term" value="F:lytic endotransglycosylase activity"/>
    <property type="evidence" value="ECO:0007669"/>
    <property type="project" value="UniProtKB-UniRule"/>
</dbReference>
<keyword evidence="7" id="KW-0997">Cell inner membrane</keyword>
<dbReference type="RefSeq" id="WP_182809249.1">
    <property type="nucleotide sequence ID" value="NZ_JACJFM010000015.1"/>
</dbReference>
<dbReference type="GO" id="GO:0009252">
    <property type="term" value="P:peptidoglycan biosynthetic process"/>
    <property type="evidence" value="ECO:0007669"/>
    <property type="project" value="UniProtKB-UniRule"/>
</dbReference>
<feature type="site" description="Important for catalytic activity" evidence="7">
    <location>
        <position position="225"/>
    </location>
</feature>
<dbReference type="PANTHER" id="PTHR30518">
    <property type="entry name" value="ENDOLYTIC MUREIN TRANSGLYCOSYLASE"/>
    <property type="match status" value="1"/>
</dbReference>
<evidence type="ECO:0000256" key="2">
    <source>
        <dbReference type="ARBA" id="ARBA00022692"/>
    </source>
</evidence>
<evidence type="ECO:0000313" key="8">
    <source>
        <dbReference type="EMBL" id="MBB1487469.1"/>
    </source>
</evidence>
<evidence type="ECO:0000256" key="5">
    <source>
        <dbReference type="ARBA" id="ARBA00023239"/>
    </source>
</evidence>
<evidence type="ECO:0000256" key="4">
    <source>
        <dbReference type="ARBA" id="ARBA00023136"/>
    </source>
</evidence>
<proteinExistence type="inferred from homology"/>
<keyword evidence="1 7" id="KW-1003">Cell membrane</keyword>
<dbReference type="GO" id="GO:0071555">
    <property type="term" value="P:cell wall organization"/>
    <property type="evidence" value="ECO:0007669"/>
    <property type="project" value="UniProtKB-KW"/>
</dbReference>
<keyword evidence="2 7" id="KW-0812">Transmembrane</keyword>
<comment type="catalytic activity">
    <reaction evidence="7">
        <text>a peptidoglycan chain = a peptidoglycan chain with N-acetyl-1,6-anhydromuramyl-[peptide] at the reducing end + a peptidoglycan chain with N-acetylglucosamine at the non-reducing end.</text>
        <dbReference type="EC" id="4.2.2.29"/>
    </reaction>
</comment>
<keyword evidence="9" id="KW-1185">Reference proteome</keyword>
<keyword evidence="4 7" id="KW-0472">Membrane</keyword>
<comment type="function">
    <text evidence="7">Functions as a peptidoglycan terminase that cleaves nascent peptidoglycan strands endolytically to terminate their elongation.</text>
</comment>
<dbReference type="AlphaFoldDB" id="A0A839ISL7"/>
<keyword evidence="5 7" id="KW-0456">Lyase</keyword>
<keyword evidence="3 7" id="KW-1133">Transmembrane helix</keyword>
<dbReference type="HAMAP" id="MF_02065">
    <property type="entry name" value="MltG"/>
    <property type="match status" value="1"/>
</dbReference>
<dbReference type="Gene3D" id="3.30.1490.480">
    <property type="entry name" value="Endolytic murein transglycosylase"/>
    <property type="match status" value="1"/>
</dbReference>
<evidence type="ECO:0000256" key="6">
    <source>
        <dbReference type="ARBA" id="ARBA00023316"/>
    </source>
</evidence>
<accession>A0A839ISL7</accession>
<evidence type="ECO:0000256" key="1">
    <source>
        <dbReference type="ARBA" id="ARBA00022475"/>
    </source>
</evidence>
<gene>
    <name evidence="7 8" type="primary">mltG</name>
    <name evidence="8" type="ORF">H4O21_12710</name>
</gene>
<dbReference type="Gene3D" id="3.30.160.60">
    <property type="entry name" value="Classic Zinc Finger"/>
    <property type="match status" value="1"/>
</dbReference>
<comment type="similarity">
    <text evidence="7">Belongs to the transglycosylase MltG family.</text>
</comment>
<dbReference type="NCBIfam" id="TIGR00247">
    <property type="entry name" value="endolytic transglycosylase MltG"/>
    <property type="match status" value="1"/>
</dbReference>
<dbReference type="Proteomes" id="UP000565262">
    <property type="component" value="Unassembled WGS sequence"/>
</dbReference>
<dbReference type="CDD" id="cd08010">
    <property type="entry name" value="MltG_like"/>
    <property type="match status" value="1"/>
</dbReference>
<evidence type="ECO:0000256" key="3">
    <source>
        <dbReference type="ARBA" id="ARBA00022989"/>
    </source>
</evidence>
<sequence>MAFFYKRSVLILLSVLLFLAVSALAGFLYWKKMLAAPLPIQNSVIFELQKGAGVNQALRALKREGILEHRWPLRLWLKLYPQKYVLRAGEYRIPKGINAHALLDILTSGKPVQYQITLPEGLSFKEVLALLQQQAKLDVRTHDMKTGDIMQAAAGKDYRDLHPEGQFFPDTYQFHKGVTDLHILKTAYSKMQQVLKEEWDQADQKKLPYKSAYDALIMASIVEKETGVPDERARIAGVFVTRLQKKMRLQTDPTVIYGLGERFKGNLTRTHLKEKTAYNTYRINGLPPTPIAMPGRGAIHAALNPEKDGSLYFVAKGDGSHVFSRTLAAHNRAVREYQIYKRKQNYQSSPDRAEQ</sequence>
<dbReference type="InterPro" id="IPR003770">
    <property type="entry name" value="MLTG-like"/>
</dbReference>
<comment type="caution">
    <text evidence="8">The sequence shown here is derived from an EMBL/GenBank/DDBJ whole genome shotgun (WGS) entry which is preliminary data.</text>
</comment>
<dbReference type="Pfam" id="PF02618">
    <property type="entry name" value="YceG"/>
    <property type="match status" value="1"/>
</dbReference>
<dbReference type="GO" id="GO:0005886">
    <property type="term" value="C:plasma membrane"/>
    <property type="evidence" value="ECO:0007669"/>
    <property type="project" value="UniProtKB-UniRule"/>
</dbReference>
<keyword evidence="6 7" id="KW-0961">Cell wall biogenesis/degradation</keyword>
<evidence type="ECO:0000256" key="7">
    <source>
        <dbReference type="HAMAP-Rule" id="MF_02065"/>
    </source>
</evidence>
<protein>
    <recommendedName>
        <fullName evidence="7">Endolytic murein transglycosylase</fullName>
        <ecNumber evidence="7">4.2.2.29</ecNumber>
    </recommendedName>
    <alternativeName>
        <fullName evidence="7">Peptidoglycan lytic transglycosylase</fullName>
    </alternativeName>
    <alternativeName>
        <fullName evidence="7">Peptidoglycan polymerization terminase</fullName>
    </alternativeName>
</protein>
<evidence type="ECO:0000313" key="9">
    <source>
        <dbReference type="Proteomes" id="UP000565262"/>
    </source>
</evidence>